<dbReference type="AlphaFoldDB" id="A0A1V8TRK0"/>
<sequence>MTTPEEQEALDLHNHAREEVGNKPLLWHANCAAAAADYAQKLANADTGLRHSTQPQDATRQGENLASSEGEQGNHLLLATQLWYDEKPNWDGGPFTGNNKQEPYVDGHYTQKADDLVQYHTRRYCIGDGREWYDLHGRQVLSCWELDWDEGAAEEEKDEDDGGGQPGGGSGAPNRPGGFGGGQMGGAPGIGRGMPPGMAQPWTPPGTPSRIPLGMPRPVPPPWAVAERVIMHGMPPPSHPDHHLCVAVAARGMLHARWVPFPPHPGMVMRGPPPPWWRPRPRPPIWTPFGWR</sequence>
<protein>
    <recommendedName>
        <fullName evidence="2">SCP domain-containing protein</fullName>
    </recommendedName>
</protein>
<dbReference type="InParanoid" id="A0A1V8TRK0"/>
<feature type="compositionally biased region" description="Polar residues" evidence="1">
    <location>
        <begin position="50"/>
        <end position="70"/>
    </location>
</feature>
<dbReference type="Proteomes" id="UP000192596">
    <property type="component" value="Unassembled WGS sequence"/>
</dbReference>
<feature type="region of interest" description="Disordered" evidence="1">
    <location>
        <begin position="49"/>
        <end position="70"/>
    </location>
</feature>
<dbReference type="Gene3D" id="3.40.33.10">
    <property type="entry name" value="CAP"/>
    <property type="match status" value="1"/>
</dbReference>
<feature type="region of interest" description="Disordered" evidence="1">
    <location>
        <begin position="152"/>
        <end position="215"/>
    </location>
</feature>
<dbReference type="STRING" id="1507870.A0A1V8TRK0"/>
<reference evidence="4" key="1">
    <citation type="submission" date="2017-03" db="EMBL/GenBank/DDBJ databases">
        <title>Genomes of endolithic fungi from Antarctica.</title>
        <authorList>
            <person name="Coleine C."/>
            <person name="Masonjones S."/>
            <person name="Stajich J.E."/>
        </authorList>
    </citation>
    <scope>NUCLEOTIDE SEQUENCE [LARGE SCALE GENOMIC DNA]</scope>
    <source>
        <strain evidence="4">CCFEE 5527</strain>
    </source>
</reference>
<dbReference type="SMART" id="SM00198">
    <property type="entry name" value="SCP"/>
    <property type="match status" value="1"/>
</dbReference>
<dbReference type="InterPro" id="IPR014044">
    <property type="entry name" value="CAP_dom"/>
</dbReference>
<gene>
    <name evidence="3" type="ORF">B0A48_00852</name>
</gene>
<keyword evidence="4" id="KW-1185">Reference proteome</keyword>
<dbReference type="SUPFAM" id="SSF55797">
    <property type="entry name" value="PR-1-like"/>
    <property type="match status" value="1"/>
</dbReference>
<feature type="compositionally biased region" description="Acidic residues" evidence="1">
    <location>
        <begin position="152"/>
        <end position="162"/>
    </location>
</feature>
<comment type="caution">
    <text evidence="3">The sequence shown here is derived from an EMBL/GenBank/DDBJ whole genome shotgun (WGS) entry which is preliminary data.</text>
</comment>
<dbReference type="OrthoDB" id="337038at2759"/>
<evidence type="ECO:0000313" key="4">
    <source>
        <dbReference type="Proteomes" id="UP000192596"/>
    </source>
</evidence>
<dbReference type="InterPro" id="IPR035940">
    <property type="entry name" value="CAP_sf"/>
</dbReference>
<dbReference type="Pfam" id="PF00188">
    <property type="entry name" value="CAP"/>
    <property type="match status" value="1"/>
</dbReference>
<evidence type="ECO:0000313" key="3">
    <source>
        <dbReference type="EMBL" id="OQO13977.1"/>
    </source>
</evidence>
<feature type="compositionally biased region" description="Gly residues" evidence="1">
    <location>
        <begin position="163"/>
        <end position="194"/>
    </location>
</feature>
<dbReference type="EMBL" id="NAJO01000002">
    <property type="protein sequence ID" value="OQO13977.1"/>
    <property type="molecule type" value="Genomic_DNA"/>
</dbReference>
<name>A0A1V8TRK0_9PEZI</name>
<evidence type="ECO:0000256" key="1">
    <source>
        <dbReference type="SAM" id="MobiDB-lite"/>
    </source>
</evidence>
<evidence type="ECO:0000259" key="2">
    <source>
        <dbReference type="SMART" id="SM00198"/>
    </source>
</evidence>
<organism evidence="3 4">
    <name type="scientific">Cryoendolithus antarcticus</name>
    <dbReference type="NCBI Taxonomy" id="1507870"/>
    <lineage>
        <taxon>Eukaryota</taxon>
        <taxon>Fungi</taxon>
        <taxon>Dikarya</taxon>
        <taxon>Ascomycota</taxon>
        <taxon>Pezizomycotina</taxon>
        <taxon>Dothideomycetes</taxon>
        <taxon>Dothideomycetidae</taxon>
        <taxon>Cladosporiales</taxon>
        <taxon>Cladosporiaceae</taxon>
        <taxon>Cryoendolithus</taxon>
    </lineage>
</organism>
<accession>A0A1V8TRK0</accession>
<proteinExistence type="predicted"/>
<feature type="domain" description="SCP" evidence="2">
    <location>
        <begin position="4"/>
        <end position="127"/>
    </location>
</feature>